<evidence type="ECO:0008006" key="3">
    <source>
        <dbReference type="Google" id="ProtNLM"/>
    </source>
</evidence>
<dbReference type="EMBL" id="OB795607">
    <property type="protein sequence ID" value="CAD7432475.1"/>
    <property type="molecule type" value="Genomic_DNA"/>
</dbReference>
<dbReference type="PANTHER" id="PTHR13378:SF1">
    <property type="entry name" value="RAGULATOR COMPLEX PROTEIN LAMTOR3"/>
    <property type="match status" value="1"/>
</dbReference>
<evidence type="ECO:0000313" key="2">
    <source>
        <dbReference type="EMBL" id="CAD7432475.1"/>
    </source>
</evidence>
<organism evidence="2">
    <name type="scientific">Timema monikensis</name>
    <dbReference type="NCBI Taxonomy" id="170555"/>
    <lineage>
        <taxon>Eukaryota</taxon>
        <taxon>Metazoa</taxon>
        <taxon>Ecdysozoa</taxon>
        <taxon>Arthropoda</taxon>
        <taxon>Hexapoda</taxon>
        <taxon>Insecta</taxon>
        <taxon>Pterygota</taxon>
        <taxon>Neoptera</taxon>
        <taxon>Polyneoptera</taxon>
        <taxon>Phasmatodea</taxon>
        <taxon>Timematodea</taxon>
        <taxon>Timematoidea</taxon>
        <taxon>Timematidae</taxon>
        <taxon>Timema</taxon>
    </lineage>
</organism>
<dbReference type="SUPFAM" id="SSF103196">
    <property type="entry name" value="Roadblock/LC7 domain"/>
    <property type="match status" value="1"/>
</dbReference>
<sequence length="134" mass="14349">MPAFHQVKTTYTFCRSFSPTTRGCFAGNGVEHAAASGWSSCLLCTTTDKAPELAMRPNFLSTFAMATDQGGKLGLGKNKLVICSYSTYQVVQLNKLPLVVSFLGSITCNTGHILSLESHIEPLLGDLKTVVAES</sequence>
<dbReference type="InterPro" id="IPR015019">
    <property type="entry name" value="LAMTOR3"/>
</dbReference>
<comment type="similarity">
    <text evidence="1">Belongs to the LAMTOR3 family.</text>
</comment>
<dbReference type="GO" id="GO:0071230">
    <property type="term" value="P:cellular response to amino acid stimulus"/>
    <property type="evidence" value="ECO:0007669"/>
    <property type="project" value="TreeGrafter"/>
</dbReference>
<protein>
    <recommendedName>
        <fullName evidence="3">Ragulator complex protein LAMTOR3</fullName>
    </recommendedName>
</protein>
<dbReference type="PANTHER" id="PTHR13378">
    <property type="entry name" value="REGULATOR COMPLEX PROTEIN LAMTOR3"/>
    <property type="match status" value="1"/>
</dbReference>
<accession>A0A7R9EEE3</accession>
<dbReference type="Gene3D" id="3.30.450.30">
    <property type="entry name" value="Dynein light chain 2a, cytoplasmic"/>
    <property type="match status" value="1"/>
</dbReference>
<evidence type="ECO:0000256" key="1">
    <source>
        <dbReference type="ARBA" id="ARBA00005356"/>
    </source>
</evidence>
<gene>
    <name evidence="2" type="ORF">TMSB3V08_LOCUS9183</name>
</gene>
<dbReference type="GO" id="GO:0032008">
    <property type="term" value="P:positive regulation of TOR signaling"/>
    <property type="evidence" value="ECO:0007669"/>
    <property type="project" value="TreeGrafter"/>
</dbReference>
<dbReference type="GO" id="GO:0071986">
    <property type="term" value="C:Ragulator complex"/>
    <property type="evidence" value="ECO:0007669"/>
    <property type="project" value="TreeGrafter"/>
</dbReference>
<dbReference type="Pfam" id="PF08923">
    <property type="entry name" value="MAPKK1_Int"/>
    <property type="match status" value="1"/>
</dbReference>
<dbReference type="SMART" id="SM01278">
    <property type="entry name" value="MAPKK1_Int"/>
    <property type="match status" value="1"/>
</dbReference>
<dbReference type="AlphaFoldDB" id="A0A7R9EEE3"/>
<proteinExistence type="inferred from homology"/>
<name>A0A7R9EEE3_9NEOP</name>
<reference evidence="2" key="1">
    <citation type="submission" date="2020-11" db="EMBL/GenBank/DDBJ databases">
        <authorList>
            <person name="Tran Van P."/>
        </authorList>
    </citation>
    <scope>NUCLEOTIDE SEQUENCE</scope>
</reference>